<accession>A0A1T5L9C7</accession>
<dbReference type="AlphaFoldDB" id="A0A1T5L9C7"/>
<name>A0A1T5L9C7_9BACT</name>
<organism evidence="1 2">
    <name type="scientific">Ohtaekwangia koreensis</name>
    <dbReference type="NCBI Taxonomy" id="688867"/>
    <lineage>
        <taxon>Bacteria</taxon>
        <taxon>Pseudomonadati</taxon>
        <taxon>Bacteroidota</taxon>
        <taxon>Cytophagia</taxon>
        <taxon>Cytophagales</taxon>
        <taxon>Fulvivirgaceae</taxon>
        <taxon>Ohtaekwangia</taxon>
    </lineage>
</organism>
<protein>
    <recommendedName>
        <fullName evidence="3">SnoaL-like domain-containing protein</fullName>
    </recommendedName>
</protein>
<proteinExistence type="predicted"/>
<dbReference type="STRING" id="688867.SAMN05660236_2784"/>
<dbReference type="EMBL" id="FUZU01000002">
    <property type="protein sequence ID" value="SKC72591.1"/>
    <property type="molecule type" value="Genomic_DNA"/>
</dbReference>
<evidence type="ECO:0000313" key="1">
    <source>
        <dbReference type="EMBL" id="SKC72591.1"/>
    </source>
</evidence>
<dbReference type="OrthoDB" id="4762924at2"/>
<sequence length="114" mass="13316">MEVEMIENPIVRAAIVAMKNRKRDAWIELFAENVTFTDDGHERSFKEWSHGELFNTSLPYLSSIDTVEDNGLTIYGKFHSSRWGDFKTFLSFQIDNHKITRLEVGPVNFKQVYL</sequence>
<gene>
    <name evidence="1" type="ORF">SAMN05660236_2784</name>
</gene>
<evidence type="ECO:0008006" key="3">
    <source>
        <dbReference type="Google" id="ProtNLM"/>
    </source>
</evidence>
<dbReference type="Proteomes" id="UP000190961">
    <property type="component" value="Unassembled WGS sequence"/>
</dbReference>
<reference evidence="1 2" key="1">
    <citation type="submission" date="2017-02" db="EMBL/GenBank/DDBJ databases">
        <authorList>
            <person name="Peterson S.W."/>
        </authorList>
    </citation>
    <scope>NUCLEOTIDE SEQUENCE [LARGE SCALE GENOMIC DNA]</scope>
    <source>
        <strain evidence="1 2">DSM 25262</strain>
    </source>
</reference>
<evidence type="ECO:0000313" key="2">
    <source>
        <dbReference type="Proteomes" id="UP000190961"/>
    </source>
</evidence>
<keyword evidence="2" id="KW-1185">Reference proteome</keyword>
<dbReference type="RefSeq" id="WP_079687360.1">
    <property type="nucleotide sequence ID" value="NZ_FUZU01000002.1"/>
</dbReference>